<evidence type="ECO:0000313" key="3">
    <source>
        <dbReference type="EMBL" id="KRL04796.1"/>
    </source>
</evidence>
<dbReference type="RefSeq" id="WP_057896742.1">
    <property type="nucleotide sequence ID" value="NZ_AZEH01000039.1"/>
</dbReference>
<comment type="caution">
    <text evidence="3">The sequence shown here is derived from an EMBL/GenBank/DDBJ whole genome shotgun (WGS) entry which is preliminary data.</text>
</comment>
<feature type="domain" description="Competence protein CoiA-like N-terminal" evidence="2">
    <location>
        <begin position="18"/>
        <end position="53"/>
    </location>
</feature>
<evidence type="ECO:0000313" key="4">
    <source>
        <dbReference type="Proteomes" id="UP000051686"/>
    </source>
</evidence>
<dbReference type="EMBL" id="AZEH01000039">
    <property type="protein sequence ID" value="KRL04796.1"/>
    <property type="molecule type" value="Genomic_DNA"/>
</dbReference>
<dbReference type="AlphaFoldDB" id="A0A0R1M9M1"/>
<reference evidence="3 4" key="1">
    <citation type="journal article" date="2015" name="Genome Announc.">
        <title>Expanding the biotechnology potential of lactobacilli through comparative genomics of 213 strains and associated genera.</title>
        <authorList>
            <person name="Sun Z."/>
            <person name="Harris H.M."/>
            <person name="McCann A."/>
            <person name="Guo C."/>
            <person name="Argimon S."/>
            <person name="Zhang W."/>
            <person name="Yang X."/>
            <person name="Jeffery I.B."/>
            <person name="Cooney J.C."/>
            <person name="Kagawa T.F."/>
            <person name="Liu W."/>
            <person name="Song Y."/>
            <person name="Salvetti E."/>
            <person name="Wrobel A."/>
            <person name="Rasinkangas P."/>
            <person name="Parkhill J."/>
            <person name="Rea M.C."/>
            <person name="O'Sullivan O."/>
            <person name="Ritari J."/>
            <person name="Douillard F.P."/>
            <person name="Paul Ross R."/>
            <person name="Yang R."/>
            <person name="Briner A.E."/>
            <person name="Felis G.E."/>
            <person name="de Vos W.M."/>
            <person name="Barrangou R."/>
            <person name="Klaenhammer T.R."/>
            <person name="Caufield P.W."/>
            <person name="Cui Y."/>
            <person name="Zhang H."/>
            <person name="O'Toole P.W."/>
        </authorList>
    </citation>
    <scope>NUCLEOTIDE SEQUENCE [LARGE SCALE GENOMIC DNA]</scope>
    <source>
        <strain evidence="3 4">DSM 19972</strain>
    </source>
</reference>
<dbReference type="Pfam" id="PF06054">
    <property type="entry name" value="CoiA_nuc"/>
    <property type="match status" value="1"/>
</dbReference>
<proteinExistence type="predicted"/>
<evidence type="ECO:0000259" key="1">
    <source>
        <dbReference type="Pfam" id="PF06054"/>
    </source>
</evidence>
<accession>A0A0R1M9M1</accession>
<dbReference type="PATRIC" id="fig|1423777.3.peg.1990"/>
<evidence type="ECO:0000259" key="2">
    <source>
        <dbReference type="Pfam" id="PF25164"/>
    </source>
</evidence>
<name>A0A0R1M9M1_9LACO</name>
<dbReference type="InterPro" id="IPR010330">
    <property type="entry name" value="CoiA_nuc"/>
</dbReference>
<feature type="domain" description="Competence protein CoiA nuclease-like" evidence="1">
    <location>
        <begin position="58"/>
        <end position="183"/>
    </location>
</feature>
<dbReference type="Pfam" id="PF25164">
    <property type="entry name" value="CoiA_N"/>
    <property type="match status" value="1"/>
</dbReference>
<keyword evidence="4" id="KW-1185">Reference proteome</keyword>
<sequence length="337" mass="40385">MLLALSADGKLVNAVLAQENEYYRCPACHTELILKRGNVKVAHFAHKSKLCSFFTEGETVEHLNGKIQLTRIFERESALVNLECYLDAIKQRPDLLVQKKIELAVEFQCAPLSVKKMVQRSKGYAQKNIRFIWILGERHRLKKRMTQQIAQFIKWLPNIGFYLIYYSVKLRRLELFYQIQQADYLQPFYLCYATKSFSDLLSFMKRPYKIMYRNLNAKQRSIQIIKFQQECYYGSGKIRELQADWYSQGVFFQQLEFFFIQKKYGPPIYSTKQMYWKSRYLLHRYSEKKDIQLQQIGLSIQNENLFLMPFVNLSPFLKEQLVDFNSHLYENKWFFKK</sequence>
<dbReference type="Proteomes" id="UP000051686">
    <property type="component" value="Unassembled WGS sequence"/>
</dbReference>
<organism evidence="3 4">
    <name type="scientific">Liquorilactobacillus oeni DSM 19972</name>
    <dbReference type="NCBI Taxonomy" id="1423777"/>
    <lineage>
        <taxon>Bacteria</taxon>
        <taxon>Bacillati</taxon>
        <taxon>Bacillota</taxon>
        <taxon>Bacilli</taxon>
        <taxon>Lactobacillales</taxon>
        <taxon>Lactobacillaceae</taxon>
        <taxon>Liquorilactobacillus</taxon>
    </lineage>
</organism>
<dbReference type="STRING" id="1423777.FD46_GL001933"/>
<protein>
    <submittedName>
        <fullName evidence="3">Competence protein transcription factor</fullName>
    </submittedName>
</protein>
<dbReference type="InterPro" id="IPR057253">
    <property type="entry name" value="CoiA-like_N"/>
</dbReference>
<dbReference type="OrthoDB" id="3784230at2"/>
<gene>
    <name evidence="3" type="ORF">FD46_GL001933</name>
</gene>